<protein>
    <submittedName>
        <fullName evidence="2">Uncharacterized protein</fullName>
    </submittedName>
</protein>
<evidence type="ECO:0000256" key="1">
    <source>
        <dbReference type="SAM" id="MobiDB-lite"/>
    </source>
</evidence>
<feature type="compositionally biased region" description="Basic and acidic residues" evidence="1">
    <location>
        <begin position="458"/>
        <end position="474"/>
    </location>
</feature>
<dbReference type="AlphaFoldDB" id="A0A5B8MYH9"/>
<dbReference type="STRING" id="1764295.A0A5B8MYH9"/>
<evidence type="ECO:0000313" key="2">
    <source>
        <dbReference type="EMBL" id="QDZ24610.1"/>
    </source>
</evidence>
<accession>A0A5B8MYH9</accession>
<organism evidence="2 3">
    <name type="scientific">Chloropicon primus</name>
    <dbReference type="NCBI Taxonomy" id="1764295"/>
    <lineage>
        <taxon>Eukaryota</taxon>
        <taxon>Viridiplantae</taxon>
        <taxon>Chlorophyta</taxon>
        <taxon>Chloropicophyceae</taxon>
        <taxon>Chloropicales</taxon>
        <taxon>Chloropicaceae</taxon>
        <taxon>Chloropicon</taxon>
    </lineage>
</organism>
<proteinExistence type="predicted"/>
<reference evidence="2 3" key="1">
    <citation type="submission" date="2018-07" db="EMBL/GenBank/DDBJ databases">
        <title>The complete nuclear genome of the prasinophyte Chloropicon primus (CCMP1205).</title>
        <authorList>
            <person name="Pombert J.-F."/>
            <person name="Otis C."/>
            <person name="Turmel M."/>
            <person name="Lemieux C."/>
        </authorList>
    </citation>
    <scope>NUCLEOTIDE SEQUENCE [LARGE SCALE GENOMIC DNA]</scope>
    <source>
        <strain evidence="2 3">CCMP1205</strain>
    </source>
</reference>
<dbReference type="EMBL" id="CP031047">
    <property type="protein sequence ID" value="QDZ24610.1"/>
    <property type="molecule type" value="Genomic_DNA"/>
</dbReference>
<name>A0A5B8MYH9_9CHLO</name>
<dbReference type="Proteomes" id="UP000316726">
    <property type="component" value="Chromosome 14"/>
</dbReference>
<feature type="region of interest" description="Disordered" evidence="1">
    <location>
        <begin position="321"/>
        <end position="547"/>
    </location>
</feature>
<dbReference type="PANTHER" id="PTHR44927">
    <property type="entry name" value="FK506-BINDING PROTEIN 15"/>
    <property type="match status" value="1"/>
</dbReference>
<feature type="compositionally biased region" description="Basic and acidic residues" evidence="1">
    <location>
        <begin position="383"/>
        <end position="397"/>
    </location>
</feature>
<evidence type="ECO:0000313" key="3">
    <source>
        <dbReference type="Proteomes" id="UP000316726"/>
    </source>
</evidence>
<sequence>MSLLFGDQEDEVRGLEKASRRLGALFDTDDQSTEEANVTTFKYEPKTSPSPSTRPRKGGSTSSIGGGGGARGSVSKQAPGGYTTVSAGNRVLYATTISQLYKTVTGTEPMACGAAGVALIEETPRSISLVVYDKTKSPFFRSAMTDEFTIVPQSNNYVAFVSPAAAGEGETCTWSLLFPSQAESHKFTYSVATARLMASTLASEKTSTGEPIELFQDSMHSDDDKVAATGDTVQVIFSAWVNKSLHARSITKDDVMVHESVAKFEVGKKASSVPGVVSRAVEGMRRASKRLGFVASVAETREPEGCVYTVSSYEITLSKIRKNKGSSSGRSRKETTGSFSEDVRPQVQARSASPQPQPASPQSQPASPAPSVEEETHQPQQPKAEKSEKEKLIERMAKLSAAQNPYGTAPINMFAKPTRSLSSLSASPPVQSPPVREPQRPMEPEQDVASPAAPEAARAQREPQEDHSPNKAKAESANSVDDQVAEEAPRAVAQSSPGGKKEPVSDSPLPAKTAQSSIQMVLPPGWHYVAPPSEAMPPPKSASAERLSKDMSMLSSQMADLMKKLDRVGGKEEQEPPSPADDAKIDSAMECVDKTLNEIVESMQGLEGWNKDLNQALAGAIEKEKEALKARLTDSLSK</sequence>
<keyword evidence="3" id="KW-1185">Reference proteome</keyword>
<feature type="compositionally biased region" description="Low complexity" evidence="1">
    <location>
        <begin position="345"/>
        <end position="371"/>
    </location>
</feature>
<feature type="compositionally biased region" description="Low complexity" evidence="1">
    <location>
        <begin position="46"/>
        <end position="63"/>
    </location>
</feature>
<dbReference type="PANTHER" id="PTHR44927:SF1">
    <property type="entry name" value="FK506-BINDING PROTEIN 15"/>
    <property type="match status" value="1"/>
</dbReference>
<gene>
    <name evidence="2" type="ORF">A3770_14p71280</name>
</gene>
<feature type="compositionally biased region" description="Polar residues" evidence="1">
    <location>
        <begin position="419"/>
        <end position="429"/>
    </location>
</feature>
<feature type="region of interest" description="Disordered" evidence="1">
    <location>
        <begin position="20"/>
        <end position="81"/>
    </location>
</feature>